<dbReference type="EMBL" id="JACAZF010000002">
    <property type="protein sequence ID" value="KAF7312704.1"/>
    <property type="molecule type" value="Genomic_DNA"/>
</dbReference>
<accession>A0A8H6WBJ9</accession>
<evidence type="ECO:0000313" key="2">
    <source>
        <dbReference type="Proteomes" id="UP000636479"/>
    </source>
</evidence>
<organism evidence="1 2">
    <name type="scientific">Mycena indigotica</name>
    <dbReference type="NCBI Taxonomy" id="2126181"/>
    <lineage>
        <taxon>Eukaryota</taxon>
        <taxon>Fungi</taxon>
        <taxon>Dikarya</taxon>
        <taxon>Basidiomycota</taxon>
        <taxon>Agaricomycotina</taxon>
        <taxon>Agaricomycetes</taxon>
        <taxon>Agaricomycetidae</taxon>
        <taxon>Agaricales</taxon>
        <taxon>Marasmiineae</taxon>
        <taxon>Mycenaceae</taxon>
        <taxon>Mycena</taxon>
    </lineage>
</organism>
<sequence>MSALVTVPRVALSGANSKRSPCTRIKYAPGLYVLSQLFQLLVFLPHHYPRPSLASYPPMPAITFRATEGMVLGLPDEDVPAHVKRYAMYLPNAEDFARIQAEIQLDTLSQEDGDDSVLSMDNSVMSVDDASFWAANALVAFPSSQQPSEANSGPTPAQSIANRYRAGLPIGLDSALTLQAGSDTNSYDMLEEVEETFAREPSFAPLNFAVRARFCSQSLKQLATVRKESFGERGTGLREDASCSRSDFAQNSKALVFHQHMRNVYEKSWKCEPCGAFFTKRYELTDHLCTCPQALMVQDMFTSRPSPVRETFKRVLSKFTSH</sequence>
<dbReference type="OrthoDB" id="3258262at2759"/>
<evidence type="ECO:0000313" key="1">
    <source>
        <dbReference type="EMBL" id="KAF7312704.1"/>
    </source>
</evidence>
<reference evidence="1" key="1">
    <citation type="submission" date="2020-05" db="EMBL/GenBank/DDBJ databases">
        <title>Mycena genomes resolve the evolution of fungal bioluminescence.</title>
        <authorList>
            <person name="Tsai I.J."/>
        </authorList>
    </citation>
    <scope>NUCLEOTIDE SEQUENCE</scope>
    <source>
        <strain evidence="1">171206Taipei</strain>
    </source>
</reference>
<keyword evidence="2" id="KW-1185">Reference proteome</keyword>
<dbReference type="RefSeq" id="XP_037224812.1">
    <property type="nucleotide sequence ID" value="XM_037359717.1"/>
</dbReference>
<name>A0A8H6WBJ9_9AGAR</name>
<dbReference type="Proteomes" id="UP000636479">
    <property type="component" value="Unassembled WGS sequence"/>
</dbReference>
<protein>
    <submittedName>
        <fullName evidence="1">Proline racemase</fullName>
    </submittedName>
</protein>
<gene>
    <name evidence="1" type="ORF">MIND_00285100</name>
</gene>
<dbReference type="AlphaFoldDB" id="A0A8H6WBJ9"/>
<dbReference type="GeneID" id="59342233"/>
<comment type="caution">
    <text evidence="1">The sequence shown here is derived from an EMBL/GenBank/DDBJ whole genome shotgun (WGS) entry which is preliminary data.</text>
</comment>
<proteinExistence type="predicted"/>